<dbReference type="GO" id="GO:0005759">
    <property type="term" value="C:mitochondrial matrix"/>
    <property type="evidence" value="ECO:0007669"/>
    <property type="project" value="UniProtKB-SubCell"/>
</dbReference>
<accession>A0A0V0R2E8</accession>
<dbReference type="InParanoid" id="A0A0V0R2E8"/>
<evidence type="ECO:0000313" key="8">
    <source>
        <dbReference type="Proteomes" id="UP000054937"/>
    </source>
</evidence>
<comment type="similarity">
    <text evidence="2 6">Belongs to the complex I LYR family. SDHAF3 subfamily.</text>
</comment>
<evidence type="ECO:0000256" key="6">
    <source>
        <dbReference type="RuleBase" id="RU368039"/>
    </source>
</evidence>
<evidence type="ECO:0000256" key="3">
    <source>
        <dbReference type="ARBA" id="ARBA00022946"/>
    </source>
</evidence>
<evidence type="ECO:0000256" key="1">
    <source>
        <dbReference type="ARBA" id="ARBA00004305"/>
    </source>
</evidence>
<keyword evidence="8" id="KW-1185">Reference proteome</keyword>
<gene>
    <name evidence="7" type="ORF">PPERSA_07469</name>
</gene>
<reference evidence="7 8" key="1">
    <citation type="journal article" date="2015" name="Sci. Rep.">
        <title>Genome of the facultative scuticociliatosis pathogen Pseudocohnilembus persalinus provides insight into its virulence through horizontal gene transfer.</title>
        <authorList>
            <person name="Xiong J."/>
            <person name="Wang G."/>
            <person name="Cheng J."/>
            <person name="Tian M."/>
            <person name="Pan X."/>
            <person name="Warren A."/>
            <person name="Jiang C."/>
            <person name="Yuan D."/>
            <person name="Miao W."/>
        </authorList>
    </citation>
    <scope>NUCLEOTIDE SEQUENCE [LARGE SCALE GENOMIC DNA]</scope>
    <source>
        <strain evidence="7">36N120E</strain>
    </source>
</reference>
<comment type="function">
    <text evidence="6">Plays an essential role in the assembly of succinate dehydrogenase (SDH), an enzyme complex (also referred to as respiratory complex II) that is a component of both the tricarboxylic acid (TCA) cycle and the mitochondrial electron transport chain, and which couples the oxidation of succinate to fumarate with the reduction of ubiquinone (coenzyme Q) to ubiquinol. Promotes maturation of the iron-sulfur protein subunit of the SDH catalytic dimer, protecting it from the deleterious effects of oxidants. May act together with SDHAF1.</text>
</comment>
<protein>
    <recommendedName>
        <fullName evidence="6">Succinate dehydrogenase assembly factor 3</fullName>
        <shortName evidence="6">SDH assembly factor 3</shortName>
        <shortName evidence="6">SDHAF3</shortName>
    </recommendedName>
</protein>
<comment type="caution">
    <text evidence="7">The sequence shown here is derived from an EMBL/GenBank/DDBJ whole genome shotgun (WGS) entry which is preliminary data.</text>
</comment>
<sequence length="105" mass="12727">MSQIFKQQGLLLYLQILRCHRDFLPYKLRKFGDVYVQSEFKQHINIQNEEQMKQFLQGWTSYYIDMQNKNNIKDIGKDLSEDQINLLNEDQKKQLQQLQQKASEK</sequence>
<dbReference type="PANTHER" id="PTHR13137:SF6">
    <property type="entry name" value="SUCCINATE DEHYDROGENASE ASSEMBLY FACTOR 3, MITOCHONDRIAL"/>
    <property type="match status" value="1"/>
</dbReference>
<keyword evidence="3" id="KW-0809">Transit peptide</keyword>
<evidence type="ECO:0000256" key="2">
    <source>
        <dbReference type="ARBA" id="ARBA00006020"/>
    </source>
</evidence>
<dbReference type="PANTHER" id="PTHR13137">
    <property type="entry name" value="DC11 ACN9 HOMOLOG"/>
    <property type="match status" value="1"/>
</dbReference>
<dbReference type="CDD" id="cd20270">
    <property type="entry name" value="Complex1_LYR_SDHAF3_LYRM10"/>
    <property type="match status" value="1"/>
</dbReference>
<comment type="subcellular location">
    <subcellularLocation>
        <location evidence="1 6">Mitochondrion matrix</location>
    </subcellularLocation>
</comment>
<keyword evidence="5 6" id="KW-0143">Chaperone</keyword>
<dbReference type="GO" id="GO:0006105">
    <property type="term" value="P:succinate metabolic process"/>
    <property type="evidence" value="ECO:0007669"/>
    <property type="project" value="TreeGrafter"/>
</dbReference>
<proteinExistence type="inferred from homology"/>
<dbReference type="EMBL" id="LDAU01000059">
    <property type="protein sequence ID" value="KRX08657.1"/>
    <property type="molecule type" value="Genomic_DNA"/>
</dbReference>
<dbReference type="InterPro" id="IPR008381">
    <property type="entry name" value="SDHAF3/Sdh7"/>
</dbReference>
<evidence type="ECO:0000256" key="5">
    <source>
        <dbReference type="ARBA" id="ARBA00023186"/>
    </source>
</evidence>
<evidence type="ECO:0000256" key="4">
    <source>
        <dbReference type="ARBA" id="ARBA00023128"/>
    </source>
</evidence>
<evidence type="ECO:0000313" key="7">
    <source>
        <dbReference type="EMBL" id="KRX08657.1"/>
    </source>
</evidence>
<dbReference type="OMA" id="WAIYIEE"/>
<organism evidence="7 8">
    <name type="scientific">Pseudocohnilembus persalinus</name>
    <name type="common">Ciliate</name>
    <dbReference type="NCBI Taxonomy" id="266149"/>
    <lineage>
        <taxon>Eukaryota</taxon>
        <taxon>Sar</taxon>
        <taxon>Alveolata</taxon>
        <taxon>Ciliophora</taxon>
        <taxon>Intramacronucleata</taxon>
        <taxon>Oligohymenophorea</taxon>
        <taxon>Scuticociliatia</taxon>
        <taxon>Philasterida</taxon>
        <taxon>Pseudocohnilembidae</taxon>
        <taxon>Pseudocohnilembus</taxon>
    </lineage>
</organism>
<dbReference type="Pfam" id="PF13233">
    <property type="entry name" value="Complex1_LYR_2"/>
    <property type="match status" value="1"/>
</dbReference>
<dbReference type="GO" id="GO:0005758">
    <property type="term" value="C:mitochondrial intermembrane space"/>
    <property type="evidence" value="ECO:0007669"/>
    <property type="project" value="TreeGrafter"/>
</dbReference>
<name>A0A0V0R2E8_PSEPJ</name>
<dbReference type="Proteomes" id="UP000054937">
    <property type="component" value="Unassembled WGS sequence"/>
</dbReference>
<dbReference type="GO" id="GO:0034553">
    <property type="term" value="P:mitochondrial respiratory chain complex II assembly"/>
    <property type="evidence" value="ECO:0007669"/>
    <property type="project" value="UniProtKB-UniRule"/>
</dbReference>
<keyword evidence="4 6" id="KW-0496">Mitochondrion</keyword>
<comment type="subunit">
    <text evidence="6">Interacts with the iron-sulfur protein subunit within the SDH catalytic dimer.</text>
</comment>
<dbReference type="AlphaFoldDB" id="A0A0V0R2E8"/>